<dbReference type="GO" id="GO:0003779">
    <property type="term" value="F:actin binding"/>
    <property type="evidence" value="ECO:0007669"/>
    <property type="project" value="UniProtKB-KW"/>
</dbReference>
<dbReference type="FunFam" id="2.30.29.30:FF:000001">
    <property type="entry name" value="Erythrocyte membrane protein band 4.1"/>
    <property type="match status" value="1"/>
</dbReference>
<dbReference type="CDD" id="cd13184">
    <property type="entry name" value="FERM_C_4_1_family"/>
    <property type="match status" value="1"/>
</dbReference>
<dbReference type="Proteomes" id="UP000694395">
    <property type="component" value="Chromosome 15"/>
</dbReference>
<dbReference type="Gene3D" id="3.10.20.90">
    <property type="entry name" value="Phosphatidylinositol 3-kinase Catalytic Subunit, Chain A, domain 1"/>
    <property type="match status" value="1"/>
</dbReference>
<dbReference type="SUPFAM" id="SSF50729">
    <property type="entry name" value="PH domain-like"/>
    <property type="match status" value="1"/>
</dbReference>
<dbReference type="PIRSF" id="PIRSF002304">
    <property type="entry name" value="Membrane_skeletal_4_1"/>
    <property type="match status" value="1"/>
</dbReference>
<name>A0A8C7W8K5_ONCMY</name>
<dbReference type="Gene3D" id="1.20.80.10">
    <property type="match status" value="1"/>
</dbReference>
<keyword evidence="5" id="KW-0206">Cytoskeleton</keyword>
<dbReference type="SUPFAM" id="SSF54236">
    <property type="entry name" value="Ubiquitin-like"/>
    <property type="match status" value="1"/>
</dbReference>
<feature type="region of interest" description="Disordered" evidence="6">
    <location>
        <begin position="468"/>
        <end position="500"/>
    </location>
</feature>
<reference evidence="8" key="3">
    <citation type="submission" date="2025-09" db="UniProtKB">
        <authorList>
            <consortium name="Ensembl"/>
        </authorList>
    </citation>
    <scope>IDENTIFICATION</scope>
</reference>
<dbReference type="InterPro" id="IPR000299">
    <property type="entry name" value="FERM_domain"/>
</dbReference>
<evidence type="ECO:0000313" key="8">
    <source>
        <dbReference type="Ensembl" id="ENSOMYP00000081981.2"/>
    </source>
</evidence>
<dbReference type="InterPro" id="IPR018980">
    <property type="entry name" value="FERM_PH-like_C"/>
</dbReference>
<organism evidence="8 9">
    <name type="scientific">Oncorhynchus mykiss</name>
    <name type="common">Rainbow trout</name>
    <name type="synonym">Salmo gairdneri</name>
    <dbReference type="NCBI Taxonomy" id="8022"/>
    <lineage>
        <taxon>Eukaryota</taxon>
        <taxon>Metazoa</taxon>
        <taxon>Chordata</taxon>
        <taxon>Craniata</taxon>
        <taxon>Vertebrata</taxon>
        <taxon>Euteleostomi</taxon>
        <taxon>Actinopterygii</taxon>
        <taxon>Neopterygii</taxon>
        <taxon>Teleostei</taxon>
        <taxon>Protacanthopterygii</taxon>
        <taxon>Salmoniformes</taxon>
        <taxon>Salmonidae</taxon>
        <taxon>Salmoninae</taxon>
        <taxon>Oncorhynchus</taxon>
    </lineage>
</organism>
<dbReference type="GO" id="GO:0031032">
    <property type="term" value="P:actomyosin structure organization"/>
    <property type="evidence" value="ECO:0007669"/>
    <property type="project" value="TreeGrafter"/>
</dbReference>
<keyword evidence="9" id="KW-1185">Reference proteome</keyword>
<dbReference type="GeneTree" id="ENSGT00940000157047"/>
<reference evidence="8" key="1">
    <citation type="submission" date="2020-07" db="EMBL/GenBank/DDBJ databases">
        <title>A long reads based de novo assembly of the rainbow trout Arlee double haploid line genome.</title>
        <authorList>
            <person name="Gao G."/>
            <person name="Palti Y."/>
        </authorList>
    </citation>
    <scope>NUCLEOTIDE SEQUENCE [LARGE SCALE GENOMIC DNA]</scope>
</reference>
<dbReference type="Ensembl" id="ENSOMYT00000089322.2">
    <property type="protein sequence ID" value="ENSOMYP00000081981.2"/>
    <property type="gene ID" value="ENSOMYG00000037689.2"/>
</dbReference>
<evidence type="ECO:0000256" key="6">
    <source>
        <dbReference type="SAM" id="MobiDB-lite"/>
    </source>
</evidence>
<reference evidence="8" key="2">
    <citation type="submission" date="2025-08" db="UniProtKB">
        <authorList>
            <consortium name="Ensembl"/>
        </authorList>
    </citation>
    <scope>IDENTIFICATION</scope>
</reference>
<dbReference type="PROSITE" id="PS00660">
    <property type="entry name" value="FERM_1"/>
    <property type="match status" value="1"/>
</dbReference>
<keyword evidence="3" id="KW-0597">Phosphoprotein</keyword>
<evidence type="ECO:0000256" key="4">
    <source>
        <dbReference type="ARBA" id="ARBA00023203"/>
    </source>
</evidence>
<dbReference type="PROSITE" id="PS00661">
    <property type="entry name" value="FERM_2"/>
    <property type="match status" value="1"/>
</dbReference>
<dbReference type="SMART" id="SM00295">
    <property type="entry name" value="B41"/>
    <property type="match status" value="1"/>
</dbReference>
<evidence type="ECO:0000256" key="2">
    <source>
        <dbReference type="ARBA" id="ARBA00022490"/>
    </source>
</evidence>
<feature type="compositionally biased region" description="Acidic residues" evidence="6">
    <location>
        <begin position="468"/>
        <end position="478"/>
    </location>
</feature>
<dbReference type="GO" id="GO:0005856">
    <property type="term" value="C:cytoskeleton"/>
    <property type="evidence" value="ECO:0007669"/>
    <property type="project" value="UniProtKB-SubCell"/>
</dbReference>
<dbReference type="PRINTS" id="PR00661">
    <property type="entry name" value="ERMFAMILY"/>
</dbReference>
<dbReference type="PANTHER" id="PTHR23280:SF20">
    <property type="entry name" value="BAND 4.1-LIKE PROTEIN 3"/>
    <property type="match status" value="1"/>
</dbReference>
<feature type="region of interest" description="Disordered" evidence="6">
    <location>
        <begin position="1"/>
        <end position="87"/>
    </location>
</feature>
<feature type="compositionally biased region" description="Low complexity" evidence="6">
    <location>
        <begin position="70"/>
        <end position="79"/>
    </location>
</feature>
<evidence type="ECO:0000313" key="9">
    <source>
        <dbReference type="Proteomes" id="UP000694395"/>
    </source>
</evidence>
<dbReference type="InterPro" id="IPR000798">
    <property type="entry name" value="Ez/rad/moesin-like"/>
</dbReference>
<sequence>MTTEPNSESSADQQEASAVPLLEADSFPPAAAHSTPVRKKQKGERAEGGVVPQENQLEPSQVEEDRTSHRSSTSKLSRSPGGGRSVRSYKTMQCKVNLLDGSDYTCVVEKRERGHVLFHKVCEQLNLLEKDYFGITFRDIENQKNWLDPSKEMKKQIRGVAWNFSFNVKFYPPDPAQLSEDITRYYLCLQLRDDVVSGRLPCSFATHTVLGSYTVQSELGDYDPEESGTDYVSEFRFAPNQTKELEEKVMDLHKNYKGMMPAEAEMHFLENVKKLSMYGVDLHHAKDSEGVEIMLGVCSSGLLIYRDRLRINRFAWPKVLKISYKRNNFYIKIRPGEFEQFESTIGFKLPNHRAAKRLWKVCVEHHTFFRLVSPETPPKKFLNLGSKFRYSGRTQAQTRRASSQIVRPAPCFERSTSKRYIMSRSLDGEMGSDLYGRAKGIAVSDLITTVTPEKKVEERKAEEEVEVEVQVEVEEEDETTKATEMSQPSPTSPIRHDTKTRLKSRISSSISQMTSLSVPQDTVGTPEELLKHATNISELKRSFLETGADTAGLTEWEKRLSSSPLRSLRLDEAPMIEPLELDEVPLYEECLCLPFFLMTCFSVSVPALKHSMERMYCVCVLCQGDADTDPEAGVLMSAQTITSETTSTTTTTHITKTVKGGISETRIEKRIVISGDADIDHDEALAQAIKEAKEQHPDMSVTKVVVHKETEITPEEGEE</sequence>
<dbReference type="FunFam" id="1.20.80.10:FF:000001">
    <property type="entry name" value="Erythrocyte membrane protein band 4.1"/>
    <property type="match status" value="1"/>
</dbReference>
<evidence type="ECO:0000256" key="3">
    <source>
        <dbReference type="ARBA" id="ARBA00022553"/>
    </source>
</evidence>
<dbReference type="Pfam" id="PF00373">
    <property type="entry name" value="FERM_M"/>
    <property type="match status" value="1"/>
</dbReference>
<dbReference type="CDD" id="cd14473">
    <property type="entry name" value="FERM_B-lobe"/>
    <property type="match status" value="1"/>
</dbReference>
<evidence type="ECO:0000256" key="1">
    <source>
        <dbReference type="ARBA" id="ARBA00004245"/>
    </source>
</evidence>
<dbReference type="FunFam" id="3.10.20.90:FF:000002">
    <property type="entry name" value="Erythrocyte protein band 4.1-like 3"/>
    <property type="match status" value="1"/>
</dbReference>
<feature type="compositionally biased region" description="Low complexity" evidence="6">
    <location>
        <begin position="7"/>
        <end position="18"/>
    </location>
</feature>
<dbReference type="InterPro" id="IPR019747">
    <property type="entry name" value="FERM_CS"/>
</dbReference>
<evidence type="ECO:0000259" key="7">
    <source>
        <dbReference type="PROSITE" id="PS50057"/>
    </source>
</evidence>
<dbReference type="Pfam" id="PF09379">
    <property type="entry name" value="FERM_N"/>
    <property type="match status" value="1"/>
</dbReference>
<accession>A0A8C7W8K5</accession>
<dbReference type="InterPro" id="IPR014847">
    <property type="entry name" value="FA"/>
</dbReference>
<dbReference type="PRINTS" id="PR00935">
    <property type="entry name" value="BAND41"/>
</dbReference>
<keyword evidence="2" id="KW-0963">Cytoplasm</keyword>
<dbReference type="InterPro" id="IPR019748">
    <property type="entry name" value="FERM_central"/>
</dbReference>
<dbReference type="Pfam" id="PF04382">
    <property type="entry name" value="SAB"/>
    <property type="match status" value="1"/>
</dbReference>
<dbReference type="InterPro" id="IPR011993">
    <property type="entry name" value="PH-like_dom_sf"/>
</dbReference>
<dbReference type="Pfam" id="PF09380">
    <property type="entry name" value="FERM_C"/>
    <property type="match status" value="1"/>
</dbReference>
<dbReference type="InterPro" id="IPR008379">
    <property type="entry name" value="Band_4.1_C"/>
</dbReference>
<dbReference type="AlphaFoldDB" id="A0A8C7W8K5"/>
<dbReference type="GO" id="GO:0005886">
    <property type="term" value="C:plasma membrane"/>
    <property type="evidence" value="ECO:0007669"/>
    <property type="project" value="TreeGrafter"/>
</dbReference>
<dbReference type="PROSITE" id="PS50057">
    <property type="entry name" value="FERM_3"/>
    <property type="match status" value="1"/>
</dbReference>
<dbReference type="Pfam" id="PF05902">
    <property type="entry name" value="4_1_CTD"/>
    <property type="match status" value="1"/>
</dbReference>
<dbReference type="SMART" id="SM01195">
    <property type="entry name" value="FA"/>
    <property type="match status" value="1"/>
</dbReference>
<comment type="subcellular location">
    <subcellularLocation>
        <location evidence="1">Cytoplasm</location>
        <location evidence="1">Cytoskeleton</location>
    </subcellularLocation>
</comment>
<dbReference type="Gene3D" id="2.30.29.30">
    <property type="entry name" value="Pleckstrin-homology domain (PH domain)/Phosphotyrosine-binding domain (PTB)"/>
    <property type="match status" value="1"/>
</dbReference>
<dbReference type="InterPro" id="IPR019749">
    <property type="entry name" value="Band_41_domain"/>
</dbReference>
<dbReference type="InterPro" id="IPR007477">
    <property type="entry name" value="SAB_dom"/>
</dbReference>
<dbReference type="SUPFAM" id="SSF47031">
    <property type="entry name" value="Second domain of FERM"/>
    <property type="match status" value="1"/>
</dbReference>
<dbReference type="InterPro" id="IPR035963">
    <property type="entry name" value="FERM_2"/>
</dbReference>
<dbReference type="InterPro" id="IPR029071">
    <property type="entry name" value="Ubiquitin-like_domsf"/>
</dbReference>
<dbReference type="InterPro" id="IPR014352">
    <property type="entry name" value="FERM/acyl-CoA-bd_prot_sf"/>
</dbReference>
<feature type="domain" description="FERM" evidence="7">
    <location>
        <begin position="92"/>
        <end position="373"/>
    </location>
</feature>
<proteinExistence type="predicted"/>
<keyword evidence="4" id="KW-0009">Actin-binding</keyword>
<dbReference type="Pfam" id="PF08736">
    <property type="entry name" value="FA"/>
    <property type="match status" value="1"/>
</dbReference>
<dbReference type="GO" id="GO:0005198">
    <property type="term" value="F:structural molecule activity"/>
    <property type="evidence" value="ECO:0007669"/>
    <property type="project" value="InterPro"/>
</dbReference>
<evidence type="ECO:0000256" key="5">
    <source>
        <dbReference type="ARBA" id="ARBA00023212"/>
    </source>
</evidence>
<dbReference type="SMART" id="SM01196">
    <property type="entry name" value="FERM_C"/>
    <property type="match status" value="1"/>
</dbReference>
<dbReference type="GO" id="GO:0030866">
    <property type="term" value="P:cortical actin cytoskeleton organization"/>
    <property type="evidence" value="ECO:0007669"/>
    <property type="project" value="InterPro"/>
</dbReference>
<dbReference type="InterPro" id="IPR018979">
    <property type="entry name" value="FERM_N"/>
</dbReference>
<dbReference type="PANTHER" id="PTHR23280">
    <property type="entry name" value="4.1 G PROTEIN"/>
    <property type="match status" value="1"/>
</dbReference>
<protein>
    <submittedName>
        <fullName evidence="8">Erythrocyte membrane protein band 4.1-like 3a</fullName>
    </submittedName>
</protein>